<evidence type="ECO:0000313" key="4">
    <source>
        <dbReference type="Proteomes" id="UP000286097"/>
    </source>
</evidence>
<dbReference type="Pfam" id="PF08123">
    <property type="entry name" value="DOT1"/>
    <property type="match status" value="1"/>
</dbReference>
<dbReference type="InterPro" id="IPR029063">
    <property type="entry name" value="SAM-dependent_MTases_sf"/>
</dbReference>
<sequence length="311" mass="35038">MPTSVDMTMTELKQLAPRLRDYKPTDEMWQQVEKKALEAREQVELMLCSAEGVAELRGSGVLQEIKRLVPEVTREEIAELKVSDFVLGMIFEKPFAVFEQVYRGFGAEYAKELSSEARKSSNLIKSSYVYGEIQFFAFADIIRWVAPFLSEFATFYDLGSGIGKAVIAASLPLVHCAEKRKIALEKLKTPLLQTDIDFITGSLLTSKWEDEWTQISLAAEKLKQGAFFISTTHVLRTGLFEVVKSVKFTMSWGVATVYIHRRRKIGRWAAQMLRGGRSTRTDLLERSSASQTQQKVVGQTTLASNDADVTQ</sequence>
<dbReference type="VEuPathDB" id="FungiDB:DD237_005543"/>
<feature type="region of interest" description="Disordered" evidence="1">
    <location>
        <begin position="288"/>
        <end position="311"/>
    </location>
</feature>
<dbReference type="Proteomes" id="UP000286097">
    <property type="component" value="Unassembled WGS sequence"/>
</dbReference>
<gene>
    <name evidence="3" type="ORF">DD237_005543</name>
</gene>
<proteinExistence type="predicted"/>
<evidence type="ECO:0000259" key="2">
    <source>
        <dbReference type="Pfam" id="PF08123"/>
    </source>
</evidence>
<protein>
    <recommendedName>
        <fullName evidence="2">DOT1 domain-containing protein</fullName>
    </recommendedName>
</protein>
<accession>A0A425CA57</accession>
<reference evidence="3 4" key="1">
    <citation type="submission" date="2018-06" db="EMBL/GenBank/DDBJ databases">
        <title>Comparative genomics of downy mildews reveals potential adaptations to biotrophy.</title>
        <authorList>
            <person name="Fletcher K."/>
            <person name="Klosterman S.J."/>
            <person name="Derevnina L."/>
            <person name="Martin F."/>
            <person name="Koike S."/>
            <person name="Reyes Chin-Wo S."/>
            <person name="Mou B."/>
            <person name="Michelmore R."/>
        </authorList>
    </citation>
    <scope>NUCLEOTIDE SEQUENCE [LARGE SCALE GENOMIC DNA]</scope>
    <source>
        <strain evidence="3 4">R13</strain>
    </source>
</reference>
<dbReference type="Gene3D" id="3.40.50.150">
    <property type="entry name" value="Vaccinia Virus protein VP39"/>
    <property type="match status" value="1"/>
</dbReference>
<feature type="domain" description="DOT1" evidence="2">
    <location>
        <begin position="126"/>
        <end position="172"/>
    </location>
</feature>
<name>A0A425CA57_9STRA</name>
<dbReference type="EMBL" id="QKXF01000228">
    <property type="protein sequence ID" value="RQM13895.1"/>
    <property type="molecule type" value="Genomic_DNA"/>
</dbReference>
<organism evidence="3 4">
    <name type="scientific">Peronospora effusa</name>
    <dbReference type="NCBI Taxonomy" id="542832"/>
    <lineage>
        <taxon>Eukaryota</taxon>
        <taxon>Sar</taxon>
        <taxon>Stramenopiles</taxon>
        <taxon>Oomycota</taxon>
        <taxon>Peronosporomycetes</taxon>
        <taxon>Peronosporales</taxon>
        <taxon>Peronosporaceae</taxon>
        <taxon>Peronospora</taxon>
    </lineage>
</organism>
<dbReference type="GO" id="GO:0031151">
    <property type="term" value="F:histone H3K79 methyltransferase activity"/>
    <property type="evidence" value="ECO:0007669"/>
    <property type="project" value="InterPro"/>
</dbReference>
<dbReference type="InterPro" id="IPR025789">
    <property type="entry name" value="DOT1_dom"/>
</dbReference>
<evidence type="ECO:0000256" key="1">
    <source>
        <dbReference type="SAM" id="MobiDB-lite"/>
    </source>
</evidence>
<evidence type="ECO:0000313" key="3">
    <source>
        <dbReference type="EMBL" id="RQM13895.1"/>
    </source>
</evidence>
<dbReference type="SUPFAM" id="SSF53335">
    <property type="entry name" value="S-adenosyl-L-methionine-dependent methyltransferases"/>
    <property type="match status" value="1"/>
</dbReference>
<comment type="caution">
    <text evidence="3">The sequence shown here is derived from an EMBL/GenBank/DDBJ whole genome shotgun (WGS) entry which is preliminary data.</text>
</comment>
<dbReference type="AlphaFoldDB" id="A0A425CA57"/>